<proteinExistence type="predicted"/>
<gene>
    <name evidence="2" type="ORF">E6C48_06955</name>
</gene>
<protein>
    <submittedName>
        <fullName evidence="2">Uncharacterized protein</fullName>
    </submittedName>
</protein>
<evidence type="ECO:0000313" key="2">
    <source>
        <dbReference type="EMBL" id="THF58346.1"/>
    </source>
</evidence>
<comment type="caution">
    <text evidence="2">The sequence shown here is derived from an EMBL/GenBank/DDBJ whole genome shotgun (WGS) entry which is preliminary data.</text>
</comment>
<dbReference type="EMBL" id="SSNY01000003">
    <property type="protein sequence ID" value="THF58346.1"/>
    <property type="molecule type" value="Genomic_DNA"/>
</dbReference>
<dbReference type="Proteomes" id="UP000306441">
    <property type="component" value="Unassembled WGS sequence"/>
</dbReference>
<name>A0ABY2Q9X3_9HYPH</name>
<sequence length="163" mass="17952">MPKLSNASPERIERLRADASAMFGPVLLGEALRRLCKTHGSGCLDEFEKSMADRIEAMRAETPDFGDMKELAIEQLFAVVKEVRTHPDNKQPLEDPAARRTSGRSEENETLEEQLQSGLEDTFPASDPPAVVSTAIPGGAKDKQPTGVEEHLRRQREAAKRAS</sequence>
<accession>A0ABY2Q9X3</accession>
<organism evidence="2 3">
    <name type="scientific">Ollibium composti</name>
    <dbReference type="NCBI Taxonomy" id="2675109"/>
    <lineage>
        <taxon>Bacteria</taxon>
        <taxon>Pseudomonadati</taxon>
        <taxon>Pseudomonadota</taxon>
        <taxon>Alphaproteobacteria</taxon>
        <taxon>Hyphomicrobiales</taxon>
        <taxon>Phyllobacteriaceae</taxon>
        <taxon>Ollibium</taxon>
    </lineage>
</organism>
<feature type="region of interest" description="Disordered" evidence="1">
    <location>
        <begin position="84"/>
        <end position="163"/>
    </location>
</feature>
<evidence type="ECO:0000313" key="3">
    <source>
        <dbReference type="Proteomes" id="UP000306441"/>
    </source>
</evidence>
<keyword evidence="3" id="KW-1185">Reference proteome</keyword>
<dbReference type="RefSeq" id="WP_136355458.1">
    <property type="nucleotide sequence ID" value="NZ_SSNY01000003.1"/>
</dbReference>
<feature type="compositionally biased region" description="Basic and acidic residues" evidence="1">
    <location>
        <begin position="84"/>
        <end position="107"/>
    </location>
</feature>
<feature type="compositionally biased region" description="Basic and acidic residues" evidence="1">
    <location>
        <begin position="140"/>
        <end position="163"/>
    </location>
</feature>
<evidence type="ECO:0000256" key="1">
    <source>
        <dbReference type="SAM" id="MobiDB-lite"/>
    </source>
</evidence>
<reference evidence="2 3" key="1">
    <citation type="submission" date="2019-04" db="EMBL/GenBank/DDBJ databases">
        <title>Mesorhizobium composti sp. nov., isolated from compost.</title>
        <authorList>
            <person name="Lin S.-Y."/>
            <person name="Hameed A."/>
            <person name="Hsieh Y.-T."/>
            <person name="Young C.-C."/>
        </authorList>
    </citation>
    <scope>NUCLEOTIDE SEQUENCE [LARGE SCALE GENOMIC DNA]</scope>
    <source>
        <strain evidence="2 3">CC-YTH430</strain>
    </source>
</reference>